<reference evidence="1 2" key="1">
    <citation type="submission" date="2021-05" db="EMBL/GenBank/DDBJ databases">
        <title>A Polyphasic approach of four new species of the genus Ohtaekwangia: Ohtaekwangia histidinii sp. nov., Ohtaekwangia cretensis sp. nov., Ohtaekwangia indiensis sp. nov., Ohtaekwangia reichenbachii sp. nov. from diverse environment.</title>
        <authorList>
            <person name="Octaviana S."/>
        </authorList>
    </citation>
    <scope>NUCLEOTIDE SEQUENCE [LARGE SCALE GENOMIC DNA]</scope>
    <source>
        <strain evidence="1 2">PWU4</strain>
    </source>
</reference>
<protein>
    <submittedName>
        <fullName evidence="1">Uncharacterized protein</fullName>
    </submittedName>
</protein>
<name>A0AAP2DP31_9BACT</name>
<comment type="caution">
    <text evidence="1">The sequence shown here is derived from an EMBL/GenBank/DDBJ whole genome shotgun (WGS) entry which is preliminary data.</text>
</comment>
<dbReference type="AlphaFoldDB" id="A0AAP2DP31"/>
<dbReference type="EMBL" id="JAHESF010000032">
    <property type="protein sequence ID" value="MBT1699946.1"/>
    <property type="molecule type" value="Genomic_DNA"/>
</dbReference>
<accession>A0AAP2DP31</accession>
<evidence type="ECO:0000313" key="2">
    <source>
        <dbReference type="Proteomes" id="UP001319200"/>
    </source>
</evidence>
<dbReference type="PROSITE" id="PS51257">
    <property type="entry name" value="PROKAR_LIPOPROTEIN"/>
    <property type="match status" value="1"/>
</dbReference>
<keyword evidence="2" id="KW-1185">Reference proteome</keyword>
<gene>
    <name evidence="1" type="ORF">KK083_23875</name>
</gene>
<dbReference type="Proteomes" id="UP001319200">
    <property type="component" value="Unassembled WGS sequence"/>
</dbReference>
<evidence type="ECO:0000313" key="1">
    <source>
        <dbReference type="EMBL" id="MBT1699946.1"/>
    </source>
</evidence>
<sequence>MKKAIGLLLAVSVLVGACGPKSYYKTKEGKRKQKYYNEIQFGGKSAATMKKKF</sequence>
<organism evidence="1 2">
    <name type="scientific">Chryseosolibacter histidini</name>
    <dbReference type="NCBI Taxonomy" id="2782349"/>
    <lineage>
        <taxon>Bacteria</taxon>
        <taxon>Pseudomonadati</taxon>
        <taxon>Bacteroidota</taxon>
        <taxon>Cytophagia</taxon>
        <taxon>Cytophagales</taxon>
        <taxon>Chryseotaleaceae</taxon>
        <taxon>Chryseosolibacter</taxon>
    </lineage>
</organism>
<proteinExistence type="predicted"/>
<dbReference type="RefSeq" id="WP_254168217.1">
    <property type="nucleotide sequence ID" value="NZ_JAHESF010000032.1"/>
</dbReference>